<evidence type="ECO:0000256" key="1">
    <source>
        <dbReference type="SAM" id="MobiDB-lite"/>
    </source>
</evidence>
<gene>
    <name evidence="3" type="ORF">DSTB1V02_LOCUS4636</name>
</gene>
<dbReference type="SMART" id="SM00320">
    <property type="entry name" value="WD40"/>
    <property type="match status" value="3"/>
</dbReference>
<dbReference type="Pfam" id="PF12937">
    <property type="entry name" value="F-box-like"/>
    <property type="match status" value="1"/>
</dbReference>
<dbReference type="Gene3D" id="1.20.1280.50">
    <property type="match status" value="1"/>
</dbReference>
<dbReference type="PROSITE" id="PS50181">
    <property type="entry name" value="FBOX"/>
    <property type="match status" value="1"/>
</dbReference>
<dbReference type="Gene3D" id="2.130.10.10">
    <property type="entry name" value="YVTN repeat-like/Quinoprotein amine dehydrogenase"/>
    <property type="match status" value="1"/>
</dbReference>
<evidence type="ECO:0000259" key="2">
    <source>
        <dbReference type="PROSITE" id="PS50181"/>
    </source>
</evidence>
<proteinExistence type="predicted"/>
<dbReference type="InterPro" id="IPR001680">
    <property type="entry name" value="WD40_rpt"/>
</dbReference>
<reference evidence="3" key="1">
    <citation type="submission" date="2020-11" db="EMBL/GenBank/DDBJ databases">
        <authorList>
            <person name="Tran Van P."/>
        </authorList>
    </citation>
    <scope>NUCLEOTIDE SEQUENCE</scope>
</reference>
<dbReference type="OrthoDB" id="435188at2759"/>
<name>A0A7R8XCH8_9CRUS</name>
<dbReference type="SMART" id="SM00256">
    <property type="entry name" value="FBOX"/>
    <property type="match status" value="1"/>
</dbReference>
<dbReference type="GO" id="GO:0019005">
    <property type="term" value="C:SCF ubiquitin ligase complex"/>
    <property type="evidence" value="ECO:0007669"/>
    <property type="project" value="TreeGrafter"/>
</dbReference>
<accession>A0A7R8XCH8</accession>
<feature type="region of interest" description="Disordered" evidence="1">
    <location>
        <begin position="161"/>
        <end position="180"/>
    </location>
</feature>
<organism evidence="3">
    <name type="scientific">Darwinula stevensoni</name>
    <dbReference type="NCBI Taxonomy" id="69355"/>
    <lineage>
        <taxon>Eukaryota</taxon>
        <taxon>Metazoa</taxon>
        <taxon>Ecdysozoa</taxon>
        <taxon>Arthropoda</taxon>
        <taxon>Crustacea</taxon>
        <taxon>Oligostraca</taxon>
        <taxon>Ostracoda</taxon>
        <taxon>Podocopa</taxon>
        <taxon>Podocopida</taxon>
        <taxon>Darwinulocopina</taxon>
        <taxon>Darwinuloidea</taxon>
        <taxon>Darwinulidae</taxon>
        <taxon>Darwinula</taxon>
    </lineage>
</organism>
<dbReference type="EMBL" id="LR900219">
    <property type="protein sequence ID" value="CAD7244749.1"/>
    <property type="molecule type" value="Genomic_DNA"/>
</dbReference>
<protein>
    <recommendedName>
        <fullName evidence="2">F-box domain-containing protein</fullName>
    </recommendedName>
</protein>
<dbReference type="AlphaFoldDB" id="A0A7R8XCH8"/>
<evidence type="ECO:0000313" key="3">
    <source>
        <dbReference type="EMBL" id="CAD7244749.1"/>
    </source>
</evidence>
<dbReference type="InterPro" id="IPR052301">
    <property type="entry name" value="SCF_F-box/WD-repeat"/>
</dbReference>
<keyword evidence="4" id="KW-1185">Reference proteome</keyword>
<dbReference type="InterPro" id="IPR001810">
    <property type="entry name" value="F-box_dom"/>
</dbReference>
<dbReference type="InterPro" id="IPR015943">
    <property type="entry name" value="WD40/YVTN_repeat-like_dom_sf"/>
</dbReference>
<dbReference type="SUPFAM" id="SSF81383">
    <property type="entry name" value="F-box domain"/>
    <property type="match status" value="1"/>
</dbReference>
<dbReference type="EMBL" id="CAJPEV010000702">
    <property type="protein sequence ID" value="CAG0887749.1"/>
    <property type="molecule type" value="Genomic_DNA"/>
</dbReference>
<dbReference type="GO" id="GO:0031146">
    <property type="term" value="P:SCF-dependent proteasomal ubiquitin-dependent protein catabolic process"/>
    <property type="evidence" value="ECO:0007669"/>
    <property type="project" value="TreeGrafter"/>
</dbReference>
<sequence length="414" mass="46936">MAHVAADDSRGPCVSLLDVPREILVAIFEYLDVESLSRLARTCRTLRDVASSDVVWRGRAPLLVSLISSFNRRWIQRSRRRLGGKDLARLCQHWEWGRCSVRLVIPFPTKFEEFSVYALVVHLSREIMDKQRLQHNLLPPFSDRQWGVVVFPEAPLHPEGTHRGHCSLRPSGSAHPQRREVRPDGGICGWEADTGRFVFSRHFAHNLDVQSVDLRRQTLVSGGKGKILKVWNLNGVHLHVRQSLDLRDRIWKCLLDETGEKCALGLACTHSPHPLVLVDTNRGEVAWQEESLESRRGAGILDIVWEDPHTLLSCGYDSTVRLTDLRVGGHVSVWEDPFDSALFSLDSSRANLFVTGAALNGIVRVWDKRSSKHLQMFYMPSRHSTPVYSVACDPTVVYAAIDQGLCLLDFYQHF</sequence>
<evidence type="ECO:0000313" key="4">
    <source>
        <dbReference type="Proteomes" id="UP000677054"/>
    </source>
</evidence>
<dbReference type="InterPro" id="IPR036322">
    <property type="entry name" value="WD40_repeat_dom_sf"/>
</dbReference>
<feature type="domain" description="F-box" evidence="2">
    <location>
        <begin position="13"/>
        <end position="59"/>
    </location>
</feature>
<dbReference type="SUPFAM" id="SSF50978">
    <property type="entry name" value="WD40 repeat-like"/>
    <property type="match status" value="1"/>
</dbReference>
<dbReference type="PANTHER" id="PTHR14381">
    <property type="entry name" value="DACTYLIN"/>
    <property type="match status" value="1"/>
</dbReference>
<dbReference type="Proteomes" id="UP000677054">
    <property type="component" value="Unassembled WGS sequence"/>
</dbReference>
<dbReference type="PANTHER" id="PTHR14381:SF1">
    <property type="entry name" value="F-BOX_WD REPEAT-CONTAINING PROTEIN 4"/>
    <property type="match status" value="1"/>
</dbReference>
<dbReference type="InterPro" id="IPR036047">
    <property type="entry name" value="F-box-like_dom_sf"/>
</dbReference>